<reference evidence="1 2" key="1">
    <citation type="submission" date="2021-07" db="EMBL/GenBank/DDBJ databases">
        <authorList>
            <person name="Palmer J.M."/>
        </authorList>
    </citation>
    <scope>NUCLEOTIDE SEQUENCE [LARGE SCALE GENOMIC DNA]</scope>
    <source>
        <strain evidence="1 2">AT_MEX2019</strain>
        <tissue evidence="1">Muscle</tissue>
    </source>
</reference>
<comment type="caution">
    <text evidence="1">The sequence shown here is derived from an EMBL/GenBank/DDBJ whole genome shotgun (WGS) entry which is preliminary data.</text>
</comment>
<sequence length="70" mass="7796">MQRGLDCSEHVGVKRTSVQSVGLCGVVVPGGIKVLTINGRNQLRDRKELPLQVNTQAPECWQRWVLKLLS</sequence>
<dbReference type="EMBL" id="JAHUTI010061314">
    <property type="protein sequence ID" value="MED6252341.1"/>
    <property type="molecule type" value="Genomic_DNA"/>
</dbReference>
<dbReference type="Proteomes" id="UP001345963">
    <property type="component" value="Unassembled WGS sequence"/>
</dbReference>
<accession>A0ABU7BPF9</accession>
<evidence type="ECO:0000313" key="1">
    <source>
        <dbReference type="EMBL" id="MED6252341.1"/>
    </source>
</evidence>
<gene>
    <name evidence="1" type="ORF">ATANTOWER_010393</name>
</gene>
<evidence type="ECO:0000313" key="2">
    <source>
        <dbReference type="Proteomes" id="UP001345963"/>
    </source>
</evidence>
<name>A0ABU7BPF9_9TELE</name>
<proteinExistence type="predicted"/>
<organism evidence="1 2">
    <name type="scientific">Ataeniobius toweri</name>
    <dbReference type="NCBI Taxonomy" id="208326"/>
    <lineage>
        <taxon>Eukaryota</taxon>
        <taxon>Metazoa</taxon>
        <taxon>Chordata</taxon>
        <taxon>Craniata</taxon>
        <taxon>Vertebrata</taxon>
        <taxon>Euteleostomi</taxon>
        <taxon>Actinopterygii</taxon>
        <taxon>Neopterygii</taxon>
        <taxon>Teleostei</taxon>
        <taxon>Neoteleostei</taxon>
        <taxon>Acanthomorphata</taxon>
        <taxon>Ovalentaria</taxon>
        <taxon>Atherinomorphae</taxon>
        <taxon>Cyprinodontiformes</taxon>
        <taxon>Goodeidae</taxon>
        <taxon>Ataeniobius</taxon>
    </lineage>
</organism>
<keyword evidence="2" id="KW-1185">Reference proteome</keyword>
<protein>
    <submittedName>
        <fullName evidence="1">Uncharacterized protein</fullName>
    </submittedName>
</protein>